<dbReference type="GO" id="GO:0016705">
    <property type="term" value="F:oxidoreductase activity, acting on paired donors, with incorporation or reduction of molecular oxygen"/>
    <property type="evidence" value="ECO:0007669"/>
    <property type="project" value="InterPro"/>
</dbReference>
<feature type="chain" id="PRO_5035247706" description="Cytochrome P450" evidence="7">
    <location>
        <begin position="19"/>
        <end position="177"/>
    </location>
</feature>
<dbReference type="PANTHER" id="PTHR24289:SF1">
    <property type="entry name" value="STEROID 17-ALPHA-HYDROXYLASE_17,20 LYASE"/>
    <property type="match status" value="1"/>
</dbReference>
<evidence type="ECO:0000313" key="9">
    <source>
        <dbReference type="Proteomes" id="UP000708208"/>
    </source>
</evidence>
<evidence type="ECO:0000256" key="4">
    <source>
        <dbReference type="ARBA" id="ARBA00023002"/>
    </source>
</evidence>
<dbReference type="InterPro" id="IPR001128">
    <property type="entry name" value="Cyt_P450"/>
</dbReference>
<sequence>MWATVVFVFLIFITVFFRKNTSPRKTFPSGPISFPLVGNYLNLLFVKYIKMCDQFIEYGKKYSKVFSFTFGSFPGIIITDPKLAKEALCNKVFNGRPKVETVLIGYKGLLRVEELKAEGGLPISTQGRFSLPLLNLLWQTIGGERLEATDDGVLKVLEAIHGGVEPSLVSAYPWFRA</sequence>
<dbReference type="Proteomes" id="UP000708208">
    <property type="component" value="Unassembled WGS sequence"/>
</dbReference>
<feature type="signal peptide" evidence="7">
    <location>
        <begin position="1"/>
        <end position="18"/>
    </location>
</feature>
<evidence type="ECO:0000256" key="5">
    <source>
        <dbReference type="ARBA" id="ARBA00023004"/>
    </source>
</evidence>
<dbReference type="GO" id="GO:0004497">
    <property type="term" value="F:monooxygenase activity"/>
    <property type="evidence" value="ECO:0007669"/>
    <property type="project" value="UniProtKB-KW"/>
</dbReference>
<accession>A0A8J2P8Y9</accession>
<keyword evidence="9" id="KW-1185">Reference proteome</keyword>
<keyword evidence="7" id="KW-0732">Signal</keyword>
<dbReference type="AlphaFoldDB" id="A0A8J2P8Y9"/>
<evidence type="ECO:0000256" key="7">
    <source>
        <dbReference type="SAM" id="SignalP"/>
    </source>
</evidence>
<dbReference type="GO" id="GO:0020037">
    <property type="term" value="F:heme binding"/>
    <property type="evidence" value="ECO:0007669"/>
    <property type="project" value="InterPro"/>
</dbReference>
<dbReference type="PANTHER" id="PTHR24289">
    <property type="entry name" value="STEROID 17-ALPHA-HYDROXYLASE/17,20 LYASE"/>
    <property type="match status" value="1"/>
</dbReference>
<evidence type="ECO:0000256" key="1">
    <source>
        <dbReference type="ARBA" id="ARBA00010617"/>
    </source>
</evidence>
<dbReference type="EMBL" id="CAJVCH010159781">
    <property type="protein sequence ID" value="CAG7728196.1"/>
    <property type="molecule type" value="Genomic_DNA"/>
</dbReference>
<evidence type="ECO:0008006" key="10">
    <source>
        <dbReference type="Google" id="ProtNLM"/>
    </source>
</evidence>
<protein>
    <recommendedName>
        <fullName evidence="10">Cytochrome P450</fullName>
    </recommendedName>
</protein>
<evidence type="ECO:0000313" key="8">
    <source>
        <dbReference type="EMBL" id="CAG7728196.1"/>
    </source>
</evidence>
<dbReference type="Pfam" id="PF00067">
    <property type="entry name" value="p450"/>
    <property type="match status" value="1"/>
</dbReference>
<evidence type="ECO:0000256" key="3">
    <source>
        <dbReference type="ARBA" id="ARBA00022723"/>
    </source>
</evidence>
<keyword evidence="6" id="KW-0503">Monooxygenase</keyword>
<organism evidence="8 9">
    <name type="scientific">Allacma fusca</name>
    <dbReference type="NCBI Taxonomy" id="39272"/>
    <lineage>
        <taxon>Eukaryota</taxon>
        <taxon>Metazoa</taxon>
        <taxon>Ecdysozoa</taxon>
        <taxon>Arthropoda</taxon>
        <taxon>Hexapoda</taxon>
        <taxon>Collembola</taxon>
        <taxon>Symphypleona</taxon>
        <taxon>Sminthuridae</taxon>
        <taxon>Allacma</taxon>
    </lineage>
</organism>
<evidence type="ECO:0000256" key="2">
    <source>
        <dbReference type="ARBA" id="ARBA00022617"/>
    </source>
</evidence>
<keyword evidence="2" id="KW-0349">Heme</keyword>
<keyword evidence="3" id="KW-0479">Metal-binding</keyword>
<comment type="caution">
    <text evidence="8">The sequence shown here is derived from an EMBL/GenBank/DDBJ whole genome shotgun (WGS) entry which is preliminary data.</text>
</comment>
<gene>
    <name evidence="8" type="ORF">AFUS01_LOCUS16997</name>
</gene>
<reference evidence="8" key="1">
    <citation type="submission" date="2021-06" db="EMBL/GenBank/DDBJ databases">
        <authorList>
            <person name="Hodson N. C."/>
            <person name="Mongue J. A."/>
            <person name="Jaron S. K."/>
        </authorList>
    </citation>
    <scope>NUCLEOTIDE SEQUENCE</scope>
</reference>
<comment type="similarity">
    <text evidence="1">Belongs to the cytochrome P450 family.</text>
</comment>
<keyword evidence="5" id="KW-0408">Iron</keyword>
<dbReference type="GO" id="GO:0005506">
    <property type="term" value="F:iron ion binding"/>
    <property type="evidence" value="ECO:0007669"/>
    <property type="project" value="InterPro"/>
</dbReference>
<proteinExistence type="inferred from homology"/>
<name>A0A8J2P8Y9_9HEXA</name>
<evidence type="ECO:0000256" key="6">
    <source>
        <dbReference type="ARBA" id="ARBA00023033"/>
    </source>
</evidence>
<keyword evidence="4" id="KW-0560">Oxidoreductase</keyword>